<dbReference type="Gene3D" id="4.10.240.10">
    <property type="entry name" value="Zn(2)-C6 fungal-type DNA-binding domain"/>
    <property type="match status" value="1"/>
</dbReference>
<keyword evidence="5" id="KW-1185">Reference proteome</keyword>
<gene>
    <name evidence="4" type="ORF">NKR19_g461</name>
</gene>
<evidence type="ECO:0000256" key="2">
    <source>
        <dbReference type="SAM" id="MobiDB-lite"/>
    </source>
</evidence>
<keyword evidence="1" id="KW-0539">Nucleus</keyword>
<name>A0AA38W1R4_9PEZI</name>
<dbReference type="Proteomes" id="UP001174691">
    <property type="component" value="Unassembled WGS sequence"/>
</dbReference>
<dbReference type="PROSITE" id="PS50048">
    <property type="entry name" value="ZN2_CY6_FUNGAL_2"/>
    <property type="match status" value="1"/>
</dbReference>
<reference evidence="4" key="1">
    <citation type="submission" date="2022-07" db="EMBL/GenBank/DDBJ databases">
        <title>Fungi with potential for degradation of polypropylene.</title>
        <authorList>
            <person name="Gostincar C."/>
        </authorList>
    </citation>
    <scope>NUCLEOTIDE SEQUENCE</scope>
    <source>
        <strain evidence="4">EXF-13287</strain>
    </source>
</reference>
<dbReference type="PROSITE" id="PS00463">
    <property type="entry name" value="ZN2_CY6_FUNGAL_1"/>
    <property type="match status" value="1"/>
</dbReference>
<dbReference type="GO" id="GO:0000981">
    <property type="term" value="F:DNA-binding transcription factor activity, RNA polymerase II-specific"/>
    <property type="evidence" value="ECO:0007669"/>
    <property type="project" value="InterPro"/>
</dbReference>
<dbReference type="PANTHER" id="PTHR31668">
    <property type="entry name" value="GLUCOSE TRANSPORT TRANSCRIPTION REGULATOR RGT1-RELATED-RELATED"/>
    <property type="match status" value="1"/>
</dbReference>
<dbReference type="PANTHER" id="PTHR31668:SF30">
    <property type="entry name" value="ZN(II)2CYS6 TRANSCRIPTION FACTOR (EUROFUNG)"/>
    <property type="match status" value="1"/>
</dbReference>
<dbReference type="InterPro" id="IPR036864">
    <property type="entry name" value="Zn2-C6_fun-type_DNA-bd_sf"/>
</dbReference>
<evidence type="ECO:0000313" key="5">
    <source>
        <dbReference type="Proteomes" id="UP001174691"/>
    </source>
</evidence>
<organism evidence="4 5">
    <name type="scientific">Coniochaeta hoffmannii</name>
    <dbReference type="NCBI Taxonomy" id="91930"/>
    <lineage>
        <taxon>Eukaryota</taxon>
        <taxon>Fungi</taxon>
        <taxon>Dikarya</taxon>
        <taxon>Ascomycota</taxon>
        <taxon>Pezizomycotina</taxon>
        <taxon>Sordariomycetes</taxon>
        <taxon>Sordariomycetidae</taxon>
        <taxon>Coniochaetales</taxon>
        <taxon>Coniochaetaceae</taxon>
        <taxon>Coniochaeta</taxon>
    </lineage>
</organism>
<dbReference type="SUPFAM" id="SSF57701">
    <property type="entry name" value="Zn2/Cys6 DNA-binding domain"/>
    <property type="match status" value="1"/>
</dbReference>
<dbReference type="AlphaFoldDB" id="A0AA38W1R4"/>
<dbReference type="GO" id="GO:0008270">
    <property type="term" value="F:zinc ion binding"/>
    <property type="evidence" value="ECO:0007669"/>
    <property type="project" value="InterPro"/>
</dbReference>
<proteinExistence type="predicted"/>
<dbReference type="EMBL" id="JANBVN010000004">
    <property type="protein sequence ID" value="KAJ9165363.1"/>
    <property type="molecule type" value="Genomic_DNA"/>
</dbReference>
<dbReference type="InterPro" id="IPR001138">
    <property type="entry name" value="Zn2Cys6_DnaBD"/>
</dbReference>
<evidence type="ECO:0000313" key="4">
    <source>
        <dbReference type="EMBL" id="KAJ9165363.1"/>
    </source>
</evidence>
<evidence type="ECO:0000256" key="1">
    <source>
        <dbReference type="ARBA" id="ARBA00023242"/>
    </source>
</evidence>
<dbReference type="InterPro" id="IPR050797">
    <property type="entry name" value="Carb_Metab_Trans_Reg"/>
</dbReference>
<feature type="region of interest" description="Disordered" evidence="2">
    <location>
        <begin position="112"/>
        <end position="143"/>
    </location>
</feature>
<protein>
    <recommendedName>
        <fullName evidence="3">Zn(2)-C6 fungal-type domain-containing protein</fullName>
    </recommendedName>
</protein>
<dbReference type="CDD" id="cd00067">
    <property type="entry name" value="GAL4"/>
    <property type="match status" value="1"/>
</dbReference>
<accession>A0AA38W1R4</accession>
<evidence type="ECO:0000259" key="3">
    <source>
        <dbReference type="PROSITE" id="PS50048"/>
    </source>
</evidence>
<dbReference type="Pfam" id="PF00172">
    <property type="entry name" value="Zn_clus"/>
    <property type="match status" value="1"/>
</dbReference>
<comment type="caution">
    <text evidence="4">The sequence shown here is derived from an EMBL/GenBank/DDBJ whole genome shotgun (WGS) entry which is preliminary data.</text>
</comment>
<feature type="domain" description="Zn(2)-C6 fungal-type" evidence="3">
    <location>
        <begin position="15"/>
        <end position="48"/>
    </location>
</feature>
<sequence length="467" mass="50344">MDTNILKSAAVRRSACDQCRAKRVRCLRAQNSTAPCARCAHIGVQCVTGATGQPGRPPKSRLADGVNRGTLRTPASNAATGPHMATAPGCKVNRHDFSWGWGDRLDRDSGIACSGLAGSPDSRSAAVHPHPHPHPHPLSPMDSLAHGRLHLADYRGAVPSDTNGSTFFCTPSASIEQTPTTPGHEDILSLMDQLRSPSQLQGLLSADYELDAMQVDALLDQWDGVAPPSPLPHCAVSPASSLMLFREKMDQRIIAMDNLYLHHSDPHEMMQGCKKEGAVEEPENPAAVLLTCSKDFIDIVQGLAPVDGLSTEIVLLVLSSYLSLMRLIDAMFHIIYTLVCRLPQNAFKAVKVKSVLRIGGVASLQDMPIKLYALSIIDAIQSQLRTVERCLGIPNEHCLSDSEAAAGSSPPAATAPGIFSRADRAQLFWTVMEQQDVKPRRGRKSYVGSIRANIQGSMASFEGEADR</sequence>